<comment type="subcellular location">
    <subcellularLocation>
        <location evidence="1">Nucleus</location>
    </subcellularLocation>
</comment>
<dbReference type="InterPro" id="IPR005333">
    <property type="entry name" value="Transcription_factor_TCP"/>
</dbReference>
<keyword evidence="5" id="KW-0539">Nucleus</keyword>
<comment type="caution">
    <text evidence="8">The sequence shown here is derived from an EMBL/GenBank/DDBJ whole genome shotgun (WGS) entry which is preliminary data.</text>
</comment>
<keyword evidence="3" id="KW-0238">DNA-binding</keyword>
<dbReference type="GO" id="GO:0005634">
    <property type="term" value="C:nucleus"/>
    <property type="evidence" value="ECO:0007669"/>
    <property type="project" value="UniProtKB-SubCell"/>
</dbReference>
<feature type="compositionally biased region" description="Basic residues" evidence="6">
    <location>
        <begin position="36"/>
        <end position="54"/>
    </location>
</feature>
<accession>A0A7J6VSD1</accession>
<evidence type="ECO:0000256" key="6">
    <source>
        <dbReference type="SAM" id="MobiDB-lite"/>
    </source>
</evidence>
<feature type="domain" description="TCP" evidence="7">
    <location>
        <begin position="44"/>
        <end position="98"/>
    </location>
</feature>
<evidence type="ECO:0000256" key="3">
    <source>
        <dbReference type="ARBA" id="ARBA00023125"/>
    </source>
</evidence>
<keyword evidence="2" id="KW-0805">Transcription regulation</keyword>
<evidence type="ECO:0000313" key="8">
    <source>
        <dbReference type="EMBL" id="KAF5188004.1"/>
    </source>
</evidence>
<reference evidence="8 9" key="1">
    <citation type="submission" date="2020-06" db="EMBL/GenBank/DDBJ databases">
        <title>Transcriptomic and genomic resources for Thalictrum thalictroides and T. hernandezii: Facilitating candidate gene discovery in an emerging model plant lineage.</title>
        <authorList>
            <person name="Arias T."/>
            <person name="Riano-Pachon D.M."/>
            <person name="Di Stilio V.S."/>
        </authorList>
    </citation>
    <scope>NUCLEOTIDE SEQUENCE [LARGE SCALE GENOMIC DNA]</scope>
    <source>
        <strain evidence="9">cv. WT478/WT964</strain>
        <tissue evidence="8">Leaves</tissue>
    </source>
</reference>
<dbReference type="Proteomes" id="UP000554482">
    <property type="component" value="Unassembled WGS sequence"/>
</dbReference>
<evidence type="ECO:0000256" key="1">
    <source>
        <dbReference type="ARBA" id="ARBA00004123"/>
    </source>
</evidence>
<protein>
    <submittedName>
        <fullName evidence="8">Transcription factor tcp7</fullName>
    </submittedName>
</protein>
<dbReference type="PANTHER" id="PTHR31072">
    <property type="entry name" value="TRANSCRIPTION FACTOR TCP4-RELATED"/>
    <property type="match status" value="1"/>
</dbReference>
<keyword evidence="9" id="KW-1185">Reference proteome</keyword>
<dbReference type="PROSITE" id="PS51369">
    <property type="entry name" value="TCP"/>
    <property type="match status" value="1"/>
</dbReference>
<dbReference type="AlphaFoldDB" id="A0A7J6VSD1"/>
<evidence type="ECO:0000313" key="9">
    <source>
        <dbReference type="Proteomes" id="UP000554482"/>
    </source>
</evidence>
<keyword evidence="4" id="KW-0804">Transcription</keyword>
<evidence type="ECO:0000259" key="7">
    <source>
        <dbReference type="PROSITE" id="PS51369"/>
    </source>
</evidence>
<feature type="compositionally biased region" description="Polar residues" evidence="6">
    <location>
        <begin position="1"/>
        <end position="30"/>
    </location>
</feature>
<dbReference type="PANTHER" id="PTHR31072:SF91">
    <property type="entry name" value="TRANSCRIPTION FACTOR TCP6"/>
    <property type="match status" value="1"/>
</dbReference>
<dbReference type="GO" id="GO:0043565">
    <property type="term" value="F:sequence-specific DNA binding"/>
    <property type="evidence" value="ECO:0007669"/>
    <property type="project" value="TreeGrafter"/>
</dbReference>
<name>A0A7J6VSD1_THATH</name>
<feature type="compositionally biased region" description="Low complexity" evidence="6">
    <location>
        <begin position="97"/>
        <end position="131"/>
    </location>
</feature>
<proteinExistence type="predicted"/>
<dbReference type="OrthoDB" id="1911901at2759"/>
<dbReference type="Pfam" id="PF03634">
    <property type="entry name" value="TCP"/>
    <property type="match status" value="1"/>
</dbReference>
<evidence type="ECO:0000256" key="2">
    <source>
        <dbReference type="ARBA" id="ARBA00023015"/>
    </source>
</evidence>
<dbReference type="GO" id="GO:0003700">
    <property type="term" value="F:DNA-binding transcription factor activity"/>
    <property type="evidence" value="ECO:0007669"/>
    <property type="project" value="InterPro"/>
</dbReference>
<dbReference type="EMBL" id="JABWDY010027304">
    <property type="protein sequence ID" value="KAF5188004.1"/>
    <property type="molecule type" value="Genomic_DNA"/>
</dbReference>
<feature type="region of interest" description="Disordered" evidence="6">
    <location>
        <begin position="1"/>
        <end position="54"/>
    </location>
</feature>
<dbReference type="InterPro" id="IPR017887">
    <property type="entry name" value="TF_TCP_subgr"/>
</dbReference>
<evidence type="ECO:0000256" key="4">
    <source>
        <dbReference type="ARBA" id="ARBA00023163"/>
    </source>
</evidence>
<organism evidence="8 9">
    <name type="scientific">Thalictrum thalictroides</name>
    <name type="common">Rue-anemone</name>
    <name type="synonym">Anemone thalictroides</name>
    <dbReference type="NCBI Taxonomy" id="46969"/>
    <lineage>
        <taxon>Eukaryota</taxon>
        <taxon>Viridiplantae</taxon>
        <taxon>Streptophyta</taxon>
        <taxon>Embryophyta</taxon>
        <taxon>Tracheophyta</taxon>
        <taxon>Spermatophyta</taxon>
        <taxon>Magnoliopsida</taxon>
        <taxon>Ranunculales</taxon>
        <taxon>Ranunculaceae</taxon>
        <taxon>Thalictroideae</taxon>
        <taxon>Thalictrum</taxon>
    </lineage>
</organism>
<evidence type="ECO:0000256" key="5">
    <source>
        <dbReference type="ARBA" id="ARBA00023242"/>
    </source>
</evidence>
<sequence>MDLTSQFLLPTPSSRQNTRVLSSIQNPNSAISVTKTSKKITKPAKDRHTKVNGKGRRVRIPVLCAARIFQLTRELGHRSDGETIEWLLRHAEPSIIAATGTGTTPSGPISTSTGSIPPINSSSPPSNSSSSVTVMAPIQPVSPTQIPTELYSIRETDEGSSSIGRLTLSPTFDFSNYNGNRMYTSMLLMDSPRNDGVDDDDGLGILCGV</sequence>
<feature type="region of interest" description="Disordered" evidence="6">
    <location>
        <begin position="97"/>
        <end position="132"/>
    </location>
</feature>
<gene>
    <name evidence="8" type="ORF">FRX31_022404</name>
</gene>